<dbReference type="ExpressionAtlas" id="A0A2K3PJG5">
    <property type="expression patterns" value="baseline"/>
</dbReference>
<reference evidence="1 2" key="2">
    <citation type="journal article" date="2017" name="Front. Plant Sci.">
        <title>Gene Classification and Mining of Molecular Markers Useful in Red Clover (Trifolium pratense) Breeding.</title>
        <authorList>
            <person name="Istvanek J."/>
            <person name="Dluhosova J."/>
            <person name="Dluhos P."/>
            <person name="Patkova L."/>
            <person name="Nedelnik J."/>
            <person name="Repkova J."/>
        </authorList>
    </citation>
    <scope>NUCLEOTIDE SEQUENCE [LARGE SCALE GENOMIC DNA]</scope>
    <source>
        <strain evidence="2">cv. Tatra</strain>
        <tissue evidence="1">Young leaves</tissue>
    </source>
</reference>
<dbReference type="PANTHER" id="PTHR35770">
    <property type="entry name" value="U2 SMALL NUCLEAR RIBONUCLEOPROTEIN AUXILIARY FACTOR-LIKE PROTEIN"/>
    <property type="match status" value="1"/>
</dbReference>
<name>A0A2K3PJG5_TRIPR</name>
<proteinExistence type="predicted"/>
<gene>
    <name evidence="1" type="ORF">L195_g012128</name>
</gene>
<reference evidence="1 2" key="1">
    <citation type="journal article" date="2014" name="Am. J. Bot.">
        <title>Genome assembly and annotation for red clover (Trifolium pratense; Fabaceae).</title>
        <authorList>
            <person name="Istvanek J."/>
            <person name="Jaros M."/>
            <person name="Krenek A."/>
            <person name="Repkova J."/>
        </authorList>
    </citation>
    <scope>NUCLEOTIDE SEQUENCE [LARGE SCALE GENOMIC DNA]</scope>
    <source>
        <strain evidence="2">cv. Tatra</strain>
        <tissue evidence="1">Young leaves</tissue>
    </source>
</reference>
<organism evidence="1 2">
    <name type="scientific">Trifolium pratense</name>
    <name type="common">Red clover</name>
    <dbReference type="NCBI Taxonomy" id="57577"/>
    <lineage>
        <taxon>Eukaryota</taxon>
        <taxon>Viridiplantae</taxon>
        <taxon>Streptophyta</taxon>
        <taxon>Embryophyta</taxon>
        <taxon>Tracheophyta</taxon>
        <taxon>Spermatophyta</taxon>
        <taxon>Magnoliopsida</taxon>
        <taxon>eudicotyledons</taxon>
        <taxon>Gunneridae</taxon>
        <taxon>Pentapetalae</taxon>
        <taxon>rosids</taxon>
        <taxon>fabids</taxon>
        <taxon>Fabales</taxon>
        <taxon>Fabaceae</taxon>
        <taxon>Papilionoideae</taxon>
        <taxon>50 kb inversion clade</taxon>
        <taxon>NPAAA clade</taxon>
        <taxon>Hologalegina</taxon>
        <taxon>IRL clade</taxon>
        <taxon>Trifolieae</taxon>
        <taxon>Trifolium</taxon>
    </lineage>
</organism>
<evidence type="ECO:0000313" key="2">
    <source>
        <dbReference type="Proteomes" id="UP000236291"/>
    </source>
</evidence>
<sequence>MAFQDFEPIFAEPKLEWKSHTSSSLRPFLFHAYAPYSSHLLIHVTDFHSDTWEANLSVSLLEDIRDIIGIGGSWSEFVDYFVNSLRSEDLKLVLEANSNSDGNMNRMS</sequence>
<dbReference type="STRING" id="57577.A0A2K3PJG5"/>
<dbReference type="Proteomes" id="UP000236291">
    <property type="component" value="Unassembled WGS sequence"/>
</dbReference>
<accession>A0A2K3PJG5</accession>
<evidence type="ECO:0000313" key="1">
    <source>
        <dbReference type="EMBL" id="PNY15432.1"/>
    </source>
</evidence>
<protein>
    <submittedName>
        <fullName evidence="1">Uncharacterized protein</fullName>
    </submittedName>
</protein>
<comment type="caution">
    <text evidence="1">The sequence shown here is derived from an EMBL/GenBank/DDBJ whole genome shotgun (WGS) entry which is preliminary data.</text>
</comment>
<dbReference type="AlphaFoldDB" id="A0A2K3PJG5"/>
<dbReference type="EMBL" id="ASHM01007671">
    <property type="protein sequence ID" value="PNY15432.1"/>
    <property type="molecule type" value="Genomic_DNA"/>
</dbReference>
<dbReference type="PANTHER" id="PTHR35770:SF1">
    <property type="entry name" value="U2 SMALL NUCLEAR RIBONUCLEOPROTEIN AUXILIARY FACTOR-LIKE PROTEIN"/>
    <property type="match status" value="1"/>
</dbReference>